<evidence type="ECO:0000256" key="2">
    <source>
        <dbReference type="SAM" id="MobiDB-lite"/>
    </source>
</evidence>
<dbReference type="InterPro" id="IPR002110">
    <property type="entry name" value="Ankyrin_rpt"/>
</dbReference>
<dbReference type="Pfam" id="PF12796">
    <property type="entry name" value="Ank_2"/>
    <property type="match status" value="1"/>
</dbReference>
<keyword evidence="1" id="KW-0040">ANK repeat</keyword>
<feature type="compositionally biased region" description="Low complexity" evidence="2">
    <location>
        <begin position="152"/>
        <end position="177"/>
    </location>
</feature>
<protein>
    <recommendedName>
        <fullName evidence="5">ANK_REP_REGION domain-containing protein</fullName>
    </recommendedName>
</protein>
<gene>
    <name evidence="3" type="ORF">KVV02_008403</name>
</gene>
<comment type="caution">
    <text evidence="3">The sequence shown here is derived from an EMBL/GenBank/DDBJ whole genome shotgun (WGS) entry which is preliminary data.</text>
</comment>
<feature type="region of interest" description="Disordered" evidence="2">
    <location>
        <begin position="128"/>
        <end position="177"/>
    </location>
</feature>
<dbReference type="InterPro" id="IPR036770">
    <property type="entry name" value="Ankyrin_rpt-contain_sf"/>
</dbReference>
<sequence length="273" mass="29382">MDIDARVNDLHEMAAIGNLKAVLHYCQSGVNINAQNAMNGWTALHWAAHRGHEPVVRALLMRGARKDLENSKGQVPADLAKNPEICALFGKNKLASESASEEQAEDISSKPTFTPAYLAQPDLSKLWSLPDGSTDDPKLNQEAFSLSNPKLPSTTPVPTTATGASVASSSSGTTAPAKTIQSYDAKEILVYSQAVADENLLGAIFANVEDTIETTIQLIKEEIDDVPENFSLGRFNGAKTIPVNTKQYGRKTSDFFRGQDDAIVLVHKSSTNA</sequence>
<evidence type="ECO:0008006" key="5">
    <source>
        <dbReference type="Google" id="ProtNLM"/>
    </source>
</evidence>
<proteinExistence type="predicted"/>
<dbReference type="InterPro" id="IPR039195">
    <property type="entry name" value="ANKRD40"/>
</dbReference>
<dbReference type="Proteomes" id="UP000717515">
    <property type="component" value="Unassembled WGS sequence"/>
</dbReference>
<dbReference type="SMART" id="SM00248">
    <property type="entry name" value="ANK"/>
    <property type="match status" value="2"/>
</dbReference>
<organism evidence="3 4">
    <name type="scientific">Mortierella alpina</name>
    <name type="common">Oleaginous fungus</name>
    <name type="synonym">Mortierella renispora</name>
    <dbReference type="NCBI Taxonomy" id="64518"/>
    <lineage>
        <taxon>Eukaryota</taxon>
        <taxon>Fungi</taxon>
        <taxon>Fungi incertae sedis</taxon>
        <taxon>Mucoromycota</taxon>
        <taxon>Mortierellomycotina</taxon>
        <taxon>Mortierellomycetes</taxon>
        <taxon>Mortierellales</taxon>
        <taxon>Mortierellaceae</taxon>
        <taxon>Mortierella</taxon>
    </lineage>
</organism>
<reference evidence="3" key="1">
    <citation type="submission" date="2021-07" db="EMBL/GenBank/DDBJ databases">
        <title>Draft genome of Mortierella alpina, strain LL118, isolated from an aspen leaf litter sample.</title>
        <authorList>
            <person name="Yang S."/>
            <person name="Vinatzer B.A."/>
        </authorList>
    </citation>
    <scope>NUCLEOTIDE SEQUENCE</scope>
    <source>
        <strain evidence="3">LL118</strain>
    </source>
</reference>
<accession>A0A9P8D0Q8</accession>
<evidence type="ECO:0000313" key="4">
    <source>
        <dbReference type="Proteomes" id="UP000717515"/>
    </source>
</evidence>
<dbReference type="AlphaFoldDB" id="A0A9P8D0Q8"/>
<dbReference type="PANTHER" id="PTHR24192:SF3">
    <property type="entry name" value="ANKYRIN REPEAT DOMAIN 40"/>
    <property type="match status" value="1"/>
</dbReference>
<name>A0A9P8D0Q8_MORAP</name>
<dbReference type="EMBL" id="JAIFTL010000028">
    <property type="protein sequence ID" value="KAG9325971.1"/>
    <property type="molecule type" value="Genomic_DNA"/>
</dbReference>
<evidence type="ECO:0000256" key="1">
    <source>
        <dbReference type="PROSITE-ProRule" id="PRU00023"/>
    </source>
</evidence>
<feature type="compositionally biased region" description="Polar residues" evidence="2">
    <location>
        <begin position="142"/>
        <end position="151"/>
    </location>
</feature>
<dbReference type="Gene3D" id="1.25.40.20">
    <property type="entry name" value="Ankyrin repeat-containing domain"/>
    <property type="match status" value="1"/>
</dbReference>
<evidence type="ECO:0000313" key="3">
    <source>
        <dbReference type="EMBL" id="KAG9325971.1"/>
    </source>
</evidence>
<feature type="repeat" description="ANK" evidence="1">
    <location>
        <begin position="39"/>
        <end position="71"/>
    </location>
</feature>
<dbReference type="PROSITE" id="PS50088">
    <property type="entry name" value="ANK_REPEAT"/>
    <property type="match status" value="1"/>
</dbReference>
<dbReference type="SUPFAM" id="SSF48403">
    <property type="entry name" value="Ankyrin repeat"/>
    <property type="match status" value="1"/>
</dbReference>
<dbReference type="PANTHER" id="PTHR24192">
    <property type="entry name" value="ANKYRIN REPEAT DOMAIN 40"/>
    <property type="match status" value="1"/>
</dbReference>
<dbReference type="PROSITE" id="PS50297">
    <property type="entry name" value="ANK_REP_REGION"/>
    <property type="match status" value="1"/>
</dbReference>